<dbReference type="InterPro" id="IPR000477">
    <property type="entry name" value="RT_dom"/>
</dbReference>
<reference evidence="2" key="1">
    <citation type="submission" date="2015-04" db="EMBL/GenBank/DDBJ databases">
        <title>Pseudonitzschia multiseries mitochondrial genome.</title>
        <authorList>
            <person name="Bi G."/>
            <person name="Yuan X."/>
            <person name="Cao M."/>
        </authorList>
    </citation>
    <scope>NUCLEOTIDE SEQUENCE</scope>
</reference>
<proteinExistence type="predicted"/>
<accession>A0A0G3F1J3</accession>
<keyword evidence="2" id="KW-0496">Mitochondrion</keyword>
<dbReference type="RefSeq" id="YP_009144752.1">
    <property type="nucleotide sequence ID" value="NC_027265.1"/>
</dbReference>
<dbReference type="PANTHER" id="PTHR34047:SF8">
    <property type="entry name" value="PROTEIN YKFC"/>
    <property type="match status" value="1"/>
</dbReference>
<dbReference type="CDD" id="cd01651">
    <property type="entry name" value="RT_G2_intron"/>
    <property type="match status" value="1"/>
</dbReference>
<dbReference type="EMBL" id="KR149143">
    <property type="protein sequence ID" value="AKJ77360.1"/>
    <property type="molecule type" value="Genomic_DNA"/>
</dbReference>
<dbReference type="InterPro" id="IPR003615">
    <property type="entry name" value="HNH_nuc"/>
</dbReference>
<dbReference type="PROSITE" id="PS50878">
    <property type="entry name" value="RT_POL"/>
    <property type="match status" value="1"/>
</dbReference>
<evidence type="ECO:0000313" key="2">
    <source>
        <dbReference type="EMBL" id="AKJ77360.1"/>
    </source>
</evidence>
<dbReference type="Pfam" id="PF08388">
    <property type="entry name" value="GIIM"/>
    <property type="match status" value="1"/>
</dbReference>
<dbReference type="InterPro" id="IPR013597">
    <property type="entry name" value="Mat_intron_G2"/>
</dbReference>
<dbReference type="Gene3D" id="1.10.30.50">
    <property type="match status" value="1"/>
</dbReference>
<organism evidence="2">
    <name type="scientific">Pseudo-nitzschia multiseries</name>
    <name type="common">Marine planktonic diatom</name>
    <name type="synonym">Nitzschia pungens f. multiseries</name>
    <dbReference type="NCBI Taxonomy" id="37319"/>
    <lineage>
        <taxon>Eukaryota</taxon>
        <taxon>Sar</taxon>
        <taxon>Stramenopiles</taxon>
        <taxon>Ochrophyta</taxon>
        <taxon>Bacillariophyta</taxon>
        <taxon>Bacillariophyceae</taxon>
        <taxon>Bacillariophycidae</taxon>
        <taxon>Bacillariales</taxon>
        <taxon>Bacillariaceae</taxon>
        <taxon>Pseudo-nitzschia</taxon>
    </lineage>
</organism>
<dbReference type="CDD" id="cd00085">
    <property type="entry name" value="HNHc"/>
    <property type="match status" value="1"/>
</dbReference>
<dbReference type="Pfam" id="PF00078">
    <property type="entry name" value="RVT_1"/>
    <property type="match status" value="1"/>
</dbReference>
<evidence type="ECO:0000259" key="1">
    <source>
        <dbReference type="PROSITE" id="PS50878"/>
    </source>
</evidence>
<protein>
    <submittedName>
        <fullName evidence="2">Orf790</fullName>
    </submittedName>
</protein>
<sequence length="790" mass="92854">MRLVKQIRVVIKRFLLIGNIRSQSLHERLFSKPYRKIFRYDPLNRMLKYCIVVPLCRKNLLQQLRRLDQGADHVRTYNPSIRQRRQRKCVLNESPINNGLVFHGSSLRRYYSCKVNNRFIKIDASVNNASRQDVRGKVMENQGHLNYLKKEILSESKDLTPLLIKSVDKGIWPMLKFNKEIRILVKKRQKYLAMLSNQYGFRSATVIQQVDEWLTKLDLRVFAVESVYRSSGNLTPGIDNLTLKRENLLDYLEILKYNNLKHYKVDQIRRVYIPKGKNNIRPLGIPTIKDRIVQTLFVQVLEPTIDVHADNNSFGFRKGRNPHQAIGLLSKLLSVKPAHQRRRSDKRYFTHSKYILDIDIEKFFDKVNHDWLLKNYPFPNNFVNILRDWLSGEIIYQGEYETPISGFPQGSVIGPSLANFTLNGLEDITVPNKVTAFDEEKFNYYVSKGLTYNKSSSIVRKTFTSSIVRYADDFIVVVNDKEQAEIISDKIDIFLQERGLNKNPIKSKVLKWENNSKFDYLGFTFHYILEKRFSKITMQRKHNKNFVRSGLYVYPSKLKVQSFKNRIKETIKSNLNVSPYRLINMLNPIIRGWGNYFGIGTLRIFSRLDHYIWYRIWRYLRRKYKKVSTKNLVSRYFQGVHTPSGRTWQFHGTFNSVNKDTIKRKGSVAWILLLSQLNKPVPAQMFSPSKALVKSTYYIDDSLFNEYNLKVVKLRSKEKSVDRWSLLYKRQEGLCCICGQSLGYLISENLEIHHLKRVSQLDVSNSNLKDVNNLQLVHKSCHKTTLKLKE</sequence>
<dbReference type="PANTHER" id="PTHR34047">
    <property type="entry name" value="NUCLEAR INTRON MATURASE 1, MITOCHONDRIAL-RELATED"/>
    <property type="match status" value="1"/>
</dbReference>
<name>A0A0G3F1J3_PSEMU</name>
<dbReference type="SUPFAM" id="SSF56672">
    <property type="entry name" value="DNA/RNA polymerases"/>
    <property type="match status" value="1"/>
</dbReference>
<dbReference type="GeneID" id="24570698"/>
<dbReference type="InterPro" id="IPR043502">
    <property type="entry name" value="DNA/RNA_pol_sf"/>
</dbReference>
<dbReference type="InterPro" id="IPR051083">
    <property type="entry name" value="GrpII_Intron_Splice-Mob/Def"/>
</dbReference>
<feature type="domain" description="Reverse transcriptase" evidence="1">
    <location>
        <begin position="254"/>
        <end position="525"/>
    </location>
</feature>
<geneLocation type="mitochondrion" evidence="2"/>
<gene>
    <name evidence="2" type="primary">orf790</name>
</gene>
<dbReference type="AlphaFoldDB" id="A0A0G3F1J3"/>